<proteinExistence type="predicted"/>
<dbReference type="EMBL" id="MHNY01000030">
    <property type="protein sequence ID" value="OGZ55230.1"/>
    <property type="molecule type" value="Genomic_DNA"/>
</dbReference>
<feature type="compositionally biased region" description="Basic and acidic residues" evidence="1">
    <location>
        <begin position="12"/>
        <end position="28"/>
    </location>
</feature>
<evidence type="ECO:0000313" key="2">
    <source>
        <dbReference type="EMBL" id="OGZ55230.1"/>
    </source>
</evidence>
<dbReference type="Proteomes" id="UP000178186">
    <property type="component" value="Unassembled WGS sequence"/>
</dbReference>
<gene>
    <name evidence="2" type="ORF">A3H64_00230</name>
</gene>
<evidence type="ECO:0000256" key="1">
    <source>
        <dbReference type="SAM" id="MobiDB-lite"/>
    </source>
</evidence>
<dbReference type="STRING" id="1802128.A3H64_00230"/>
<feature type="region of interest" description="Disordered" evidence="1">
    <location>
        <begin position="1"/>
        <end position="28"/>
    </location>
</feature>
<accession>A0A1G2GYT7</accession>
<organism evidence="2 3">
    <name type="scientific">Candidatus Ryanbacteria bacterium RIFCSPLOWO2_02_FULL_45_11c</name>
    <dbReference type="NCBI Taxonomy" id="1802128"/>
    <lineage>
        <taxon>Bacteria</taxon>
        <taxon>Candidatus Ryaniibacteriota</taxon>
    </lineage>
</organism>
<name>A0A1G2GYT7_9BACT</name>
<dbReference type="AlphaFoldDB" id="A0A1G2GYT7"/>
<protein>
    <submittedName>
        <fullName evidence="2">Uncharacterized protein</fullName>
    </submittedName>
</protein>
<reference evidence="2 3" key="1">
    <citation type="journal article" date="2016" name="Nat. Commun.">
        <title>Thousands of microbial genomes shed light on interconnected biogeochemical processes in an aquifer system.</title>
        <authorList>
            <person name="Anantharaman K."/>
            <person name="Brown C.T."/>
            <person name="Hug L.A."/>
            <person name="Sharon I."/>
            <person name="Castelle C.J."/>
            <person name="Probst A.J."/>
            <person name="Thomas B.C."/>
            <person name="Singh A."/>
            <person name="Wilkins M.J."/>
            <person name="Karaoz U."/>
            <person name="Brodie E.L."/>
            <person name="Williams K.H."/>
            <person name="Hubbard S.S."/>
            <person name="Banfield J.F."/>
        </authorList>
    </citation>
    <scope>NUCLEOTIDE SEQUENCE [LARGE SCALE GENOMIC DNA]</scope>
</reference>
<comment type="caution">
    <text evidence="2">The sequence shown here is derived from an EMBL/GenBank/DDBJ whole genome shotgun (WGS) entry which is preliminary data.</text>
</comment>
<sequence length="83" mass="9164">MRVSRGGKHKNAANEKRDDGEGENQVKQHEVNDVFGTRVEVAEVAGVGDDPIRIFLGAAWHNTPTIVFRGDRRATQIVRVANV</sequence>
<feature type="compositionally biased region" description="Basic residues" evidence="1">
    <location>
        <begin position="1"/>
        <end position="11"/>
    </location>
</feature>
<evidence type="ECO:0000313" key="3">
    <source>
        <dbReference type="Proteomes" id="UP000178186"/>
    </source>
</evidence>